<accession>A0A6I7HTT4</accession>
<protein>
    <recommendedName>
        <fullName evidence="3">Aminoglycoside phosphotransferase</fullName>
    </recommendedName>
</protein>
<keyword evidence="2" id="KW-1185">Reference proteome</keyword>
<name>A0A6I7HTT4_9HYPH</name>
<proteinExistence type="predicted"/>
<gene>
    <name evidence="1" type="ORF">DFR48_101394</name>
</gene>
<sequence>MASSFLRRAYQRIIEARERQASRYVNDALLSLDDKTLETIGTSRAELRRKRATGSVF</sequence>
<dbReference type="RefSeq" id="WP_170141776.1">
    <property type="nucleotide sequence ID" value="NZ_QPIX01000001.1"/>
</dbReference>
<dbReference type="AlphaFoldDB" id="A0A6I7HTT4"/>
<evidence type="ECO:0008006" key="3">
    <source>
        <dbReference type="Google" id="ProtNLM"/>
    </source>
</evidence>
<evidence type="ECO:0000313" key="2">
    <source>
        <dbReference type="Proteomes" id="UP000252582"/>
    </source>
</evidence>
<organism evidence="1 2">
    <name type="scientific">Ciceribacter lividus</name>
    <dbReference type="NCBI Taxonomy" id="1197950"/>
    <lineage>
        <taxon>Bacteria</taxon>
        <taxon>Pseudomonadati</taxon>
        <taxon>Pseudomonadota</taxon>
        <taxon>Alphaproteobacteria</taxon>
        <taxon>Hyphomicrobiales</taxon>
        <taxon>Rhizobiaceae</taxon>
        <taxon>Ciceribacter</taxon>
    </lineage>
</organism>
<comment type="caution">
    <text evidence="1">The sequence shown here is derived from an EMBL/GenBank/DDBJ whole genome shotgun (WGS) entry which is preliminary data.</text>
</comment>
<dbReference type="Proteomes" id="UP000252582">
    <property type="component" value="Unassembled WGS sequence"/>
</dbReference>
<reference evidence="1 2" key="1">
    <citation type="submission" date="2018-07" db="EMBL/GenBank/DDBJ databases">
        <title>Genomic Encyclopedia of Type Strains, Phase IV (KMG-IV): sequencing the most valuable type-strain genomes for metagenomic binning, comparative biology and taxonomic classification.</title>
        <authorList>
            <person name="Goeker M."/>
        </authorList>
    </citation>
    <scope>NUCLEOTIDE SEQUENCE [LARGE SCALE GENOMIC DNA]</scope>
    <source>
        <strain evidence="1 2">DSM 25528</strain>
    </source>
</reference>
<evidence type="ECO:0000313" key="1">
    <source>
        <dbReference type="EMBL" id="RCW28382.1"/>
    </source>
</evidence>
<dbReference type="EMBL" id="QPIX01000001">
    <property type="protein sequence ID" value="RCW28382.1"/>
    <property type="molecule type" value="Genomic_DNA"/>
</dbReference>